<organism evidence="5 6">
    <name type="scientific">Puniceicoccus vermicola</name>
    <dbReference type="NCBI Taxonomy" id="388746"/>
    <lineage>
        <taxon>Bacteria</taxon>
        <taxon>Pseudomonadati</taxon>
        <taxon>Verrucomicrobiota</taxon>
        <taxon>Opitutia</taxon>
        <taxon>Puniceicoccales</taxon>
        <taxon>Puniceicoccaceae</taxon>
        <taxon>Puniceicoccus</taxon>
    </lineage>
</organism>
<keyword evidence="2" id="KW-0328">Glycosyltransferase</keyword>
<keyword evidence="4" id="KW-0472">Membrane</keyword>
<dbReference type="GO" id="GO:0016757">
    <property type="term" value="F:glycosyltransferase activity"/>
    <property type="evidence" value="ECO:0007669"/>
    <property type="project" value="UniProtKB-KW"/>
</dbReference>
<comment type="similarity">
    <text evidence="1">Belongs to the glycosyltransferase 2 family.</text>
</comment>
<dbReference type="RefSeq" id="WP_185691293.1">
    <property type="nucleotide sequence ID" value="NZ_JACHVA010000023.1"/>
</dbReference>
<keyword evidence="6" id="KW-1185">Reference proteome</keyword>
<proteinExistence type="inferred from homology"/>
<evidence type="ECO:0000313" key="5">
    <source>
        <dbReference type="EMBL" id="MBC2600545.1"/>
    </source>
</evidence>
<feature type="transmembrane region" description="Helical" evidence="4">
    <location>
        <begin position="336"/>
        <end position="365"/>
    </location>
</feature>
<dbReference type="Gene3D" id="3.90.550.10">
    <property type="entry name" value="Spore Coat Polysaccharide Biosynthesis Protein SpsA, Chain A"/>
    <property type="match status" value="1"/>
</dbReference>
<evidence type="ECO:0000256" key="1">
    <source>
        <dbReference type="ARBA" id="ARBA00006739"/>
    </source>
</evidence>
<gene>
    <name evidence="5" type="ORF">H5P30_01985</name>
</gene>
<dbReference type="InterPro" id="IPR029044">
    <property type="entry name" value="Nucleotide-diphossugar_trans"/>
</dbReference>
<dbReference type="Proteomes" id="UP000525652">
    <property type="component" value="Unassembled WGS sequence"/>
</dbReference>
<reference evidence="5 6" key="1">
    <citation type="submission" date="2020-07" db="EMBL/GenBank/DDBJ databases">
        <authorList>
            <person name="Feng X."/>
        </authorList>
    </citation>
    <scope>NUCLEOTIDE SEQUENCE [LARGE SCALE GENOMIC DNA]</scope>
    <source>
        <strain evidence="5 6">JCM14086</strain>
    </source>
</reference>
<keyword evidence="4" id="KW-1133">Transmembrane helix</keyword>
<keyword evidence="4" id="KW-0812">Transmembrane</keyword>
<dbReference type="PANTHER" id="PTHR43630">
    <property type="entry name" value="POLY-BETA-1,6-N-ACETYL-D-GLUCOSAMINE SYNTHASE"/>
    <property type="match status" value="1"/>
</dbReference>
<feature type="transmembrane region" description="Helical" evidence="4">
    <location>
        <begin position="407"/>
        <end position="426"/>
    </location>
</feature>
<sequence>MKSWFIRLSLLLAILLFMAVAGLAVWLLIERTDHTVSKWLATAAFSFVIIFVSVLILRVLFFAFFAMVHLFVYRRGLASDDKSPRWEGRNQPKVSIIVPAYNEEKVIAEAIRSHLRMDYSSFEIVVVDDGSTDKTTEMAQQVADEDAAGRVQVHKIPNGGKGNALNYGIRVAKSEFLLCVDADSRLDPDSLNYAVRHMKDPRVAAVAGNVKVLNRHKILTNLQALEYIIGQNLMRRIQGLFRCVGIVPGPFGLFRRSAIEQVGLYTDDTFAEDCDLSLRLLASGWRIVDEINSVVRTEAPEKLKPFIKQRYRWTRGVLQALRKHKHGFTGRGGIRLWFVLINMFFDGVIWPVANLLAHACVFYLILEFGLVTYLVFWWIHFTLLDMGLALVCIASERETARLVIHILFYRLFFLVIMDVCKLLSSFEEVFQIKMGWGKLERTGSGGNTKEVPVS</sequence>
<feature type="transmembrane region" description="Helical" evidence="4">
    <location>
        <begin position="40"/>
        <end position="73"/>
    </location>
</feature>
<name>A0A7X1E2J8_9BACT</name>
<keyword evidence="3 5" id="KW-0808">Transferase</keyword>
<dbReference type="EMBL" id="JACHVA010000023">
    <property type="protein sequence ID" value="MBC2600545.1"/>
    <property type="molecule type" value="Genomic_DNA"/>
</dbReference>
<dbReference type="CDD" id="cd06423">
    <property type="entry name" value="CESA_like"/>
    <property type="match status" value="1"/>
</dbReference>
<accession>A0A7X1E2J8</accession>
<evidence type="ECO:0000313" key="6">
    <source>
        <dbReference type="Proteomes" id="UP000525652"/>
    </source>
</evidence>
<dbReference type="AlphaFoldDB" id="A0A7X1E2J8"/>
<protein>
    <submittedName>
        <fullName evidence="5">Glycosyltransferase</fullName>
    </submittedName>
</protein>
<comment type="caution">
    <text evidence="5">The sequence shown here is derived from an EMBL/GenBank/DDBJ whole genome shotgun (WGS) entry which is preliminary data.</text>
</comment>
<evidence type="ECO:0000256" key="4">
    <source>
        <dbReference type="SAM" id="Phobius"/>
    </source>
</evidence>
<dbReference type="SUPFAM" id="SSF53448">
    <property type="entry name" value="Nucleotide-diphospho-sugar transferases"/>
    <property type="match status" value="1"/>
</dbReference>
<dbReference type="Pfam" id="PF13641">
    <property type="entry name" value="Glyco_tranf_2_3"/>
    <property type="match status" value="1"/>
</dbReference>
<dbReference type="PANTHER" id="PTHR43630:SF1">
    <property type="entry name" value="POLY-BETA-1,6-N-ACETYL-D-GLUCOSAMINE SYNTHASE"/>
    <property type="match status" value="1"/>
</dbReference>
<evidence type="ECO:0000256" key="2">
    <source>
        <dbReference type="ARBA" id="ARBA00022676"/>
    </source>
</evidence>
<evidence type="ECO:0000256" key="3">
    <source>
        <dbReference type="ARBA" id="ARBA00022679"/>
    </source>
</evidence>